<evidence type="ECO:0000313" key="3">
    <source>
        <dbReference type="EMBL" id="TKR81924.1"/>
    </source>
</evidence>
<organism evidence="3 4">
    <name type="scientific">Steinernema carpocapsae</name>
    <name type="common">Entomopathogenic nematode</name>
    <dbReference type="NCBI Taxonomy" id="34508"/>
    <lineage>
        <taxon>Eukaryota</taxon>
        <taxon>Metazoa</taxon>
        <taxon>Ecdysozoa</taxon>
        <taxon>Nematoda</taxon>
        <taxon>Chromadorea</taxon>
        <taxon>Rhabditida</taxon>
        <taxon>Tylenchina</taxon>
        <taxon>Panagrolaimomorpha</taxon>
        <taxon>Strongyloidoidea</taxon>
        <taxon>Steinernematidae</taxon>
        <taxon>Steinernema</taxon>
    </lineage>
</organism>
<reference evidence="3 4" key="1">
    <citation type="journal article" date="2015" name="Genome Biol.">
        <title>Comparative genomics of Steinernema reveals deeply conserved gene regulatory networks.</title>
        <authorList>
            <person name="Dillman A.R."/>
            <person name="Macchietto M."/>
            <person name="Porter C.F."/>
            <person name="Rogers A."/>
            <person name="Williams B."/>
            <person name="Antoshechkin I."/>
            <person name="Lee M.M."/>
            <person name="Goodwin Z."/>
            <person name="Lu X."/>
            <person name="Lewis E.E."/>
            <person name="Goodrich-Blair H."/>
            <person name="Stock S.P."/>
            <person name="Adams B.J."/>
            <person name="Sternberg P.W."/>
            <person name="Mortazavi A."/>
        </authorList>
    </citation>
    <scope>NUCLEOTIDE SEQUENCE [LARGE SCALE GENOMIC DNA]</scope>
    <source>
        <strain evidence="3 4">ALL</strain>
    </source>
</reference>
<protein>
    <recommendedName>
        <fullName evidence="2">Ground-like domain-containing protein</fullName>
    </recommendedName>
</protein>
<dbReference type="InterPro" id="IPR007284">
    <property type="entry name" value="Ground-like_dom"/>
</dbReference>
<dbReference type="Proteomes" id="UP000298663">
    <property type="component" value="Unassembled WGS sequence"/>
</dbReference>
<feature type="domain" description="Ground-like" evidence="2">
    <location>
        <begin position="69"/>
        <end position="142"/>
    </location>
</feature>
<dbReference type="AlphaFoldDB" id="A0A4U5NGG6"/>
<name>A0A4U5NGG6_STECR</name>
<gene>
    <name evidence="3" type="ORF">L596_015719</name>
</gene>
<dbReference type="EMBL" id="AZBU02000004">
    <property type="protein sequence ID" value="TKR81924.1"/>
    <property type="molecule type" value="Genomic_DNA"/>
</dbReference>
<evidence type="ECO:0000256" key="1">
    <source>
        <dbReference type="SAM" id="SignalP"/>
    </source>
</evidence>
<feature type="chain" id="PRO_5020761922" description="Ground-like domain-containing protein" evidence="1">
    <location>
        <begin position="21"/>
        <end position="142"/>
    </location>
</feature>
<accession>A0A4U5NGG6</accession>
<reference evidence="3 4" key="2">
    <citation type="journal article" date="2019" name="G3 (Bethesda)">
        <title>Hybrid Assembly of the Genome of the Entomopathogenic Nematode Steinernema carpocapsae Identifies the X-Chromosome.</title>
        <authorList>
            <person name="Serra L."/>
            <person name="Macchietto M."/>
            <person name="Macias-Munoz A."/>
            <person name="McGill C.J."/>
            <person name="Rodriguez I.M."/>
            <person name="Rodriguez B."/>
            <person name="Murad R."/>
            <person name="Mortazavi A."/>
        </authorList>
    </citation>
    <scope>NUCLEOTIDE SEQUENCE [LARGE SCALE GENOMIC DNA]</scope>
    <source>
        <strain evidence="3 4">ALL</strain>
    </source>
</reference>
<comment type="caution">
    <text evidence="3">The sequence shown here is derived from an EMBL/GenBank/DDBJ whole genome shotgun (WGS) entry which is preliminary data.</text>
</comment>
<dbReference type="Pfam" id="PF04155">
    <property type="entry name" value="Ground-like"/>
    <property type="match status" value="1"/>
</dbReference>
<sequence length="142" mass="15122">MRSSVLLALALVACLVVVEGLLFGSGGGGGGGGGGGCGGGCGGCGGRRKKRSVDEFYHDDSDSHIGRSDDACTSYELRSMIKEAIVENDPEKSLLTLNEHLEHETAEKFVAWCSDGIEKFKFATRFDIYCSHTYANVTCNVF</sequence>
<keyword evidence="4" id="KW-1185">Reference proteome</keyword>
<keyword evidence="1" id="KW-0732">Signal</keyword>
<evidence type="ECO:0000313" key="4">
    <source>
        <dbReference type="Proteomes" id="UP000298663"/>
    </source>
</evidence>
<proteinExistence type="predicted"/>
<evidence type="ECO:0000259" key="2">
    <source>
        <dbReference type="Pfam" id="PF04155"/>
    </source>
</evidence>
<feature type="signal peptide" evidence="1">
    <location>
        <begin position="1"/>
        <end position="20"/>
    </location>
</feature>